<dbReference type="NCBIfam" id="TIGR00768">
    <property type="entry name" value="rimK_fam"/>
    <property type="match status" value="1"/>
</dbReference>
<dbReference type="InterPro" id="IPR004666">
    <property type="entry name" value="Rp_bS6_RimK/Lys_biosynth_LsyX"/>
</dbReference>
<name>A0A518DGK2_9BACT</name>
<dbReference type="InterPro" id="IPR011761">
    <property type="entry name" value="ATP-grasp"/>
</dbReference>
<evidence type="ECO:0000259" key="5">
    <source>
        <dbReference type="PROSITE" id="PS50975"/>
    </source>
</evidence>
<dbReference type="KEGG" id="pnd:Pla175_40190"/>
<dbReference type="OrthoDB" id="9786585at2"/>
<dbReference type="PROSITE" id="PS50975">
    <property type="entry name" value="ATP_GRASP"/>
    <property type="match status" value="1"/>
</dbReference>
<dbReference type="GO" id="GO:0005737">
    <property type="term" value="C:cytoplasm"/>
    <property type="evidence" value="ECO:0007669"/>
    <property type="project" value="TreeGrafter"/>
</dbReference>
<dbReference type="PANTHER" id="PTHR21621:SF0">
    <property type="entry name" value="BETA-CITRYLGLUTAMATE SYNTHASE B-RELATED"/>
    <property type="match status" value="1"/>
</dbReference>
<evidence type="ECO:0000256" key="4">
    <source>
        <dbReference type="PROSITE-ProRule" id="PRU00409"/>
    </source>
</evidence>
<dbReference type="SUPFAM" id="SSF56059">
    <property type="entry name" value="Glutathione synthetase ATP-binding domain-like"/>
    <property type="match status" value="1"/>
</dbReference>
<dbReference type="Proteomes" id="UP000317429">
    <property type="component" value="Chromosome"/>
</dbReference>
<evidence type="ECO:0000313" key="6">
    <source>
        <dbReference type="EMBL" id="QDU90610.1"/>
    </source>
</evidence>
<keyword evidence="7" id="KW-1185">Reference proteome</keyword>
<dbReference type="InterPro" id="IPR013815">
    <property type="entry name" value="ATP_grasp_subdomain_1"/>
</dbReference>
<reference evidence="6 7" key="1">
    <citation type="submission" date="2019-02" db="EMBL/GenBank/DDBJ databases">
        <title>Deep-cultivation of Planctomycetes and their phenomic and genomic characterization uncovers novel biology.</title>
        <authorList>
            <person name="Wiegand S."/>
            <person name="Jogler M."/>
            <person name="Boedeker C."/>
            <person name="Pinto D."/>
            <person name="Vollmers J."/>
            <person name="Rivas-Marin E."/>
            <person name="Kohn T."/>
            <person name="Peeters S.H."/>
            <person name="Heuer A."/>
            <person name="Rast P."/>
            <person name="Oberbeckmann S."/>
            <person name="Bunk B."/>
            <person name="Jeske O."/>
            <person name="Meyerdierks A."/>
            <person name="Storesund J.E."/>
            <person name="Kallscheuer N."/>
            <person name="Luecker S."/>
            <person name="Lage O.M."/>
            <person name="Pohl T."/>
            <person name="Merkel B.J."/>
            <person name="Hornburger P."/>
            <person name="Mueller R.-W."/>
            <person name="Bruemmer F."/>
            <person name="Labrenz M."/>
            <person name="Spormann A.M."/>
            <person name="Op den Camp H."/>
            <person name="Overmann J."/>
            <person name="Amann R."/>
            <person name="Jetten M.S.M."/>
            <person name="Mascher T."/>
            <person name="Medema M.H."/>
            <person name="Devos D.P."/>
            <person name="Kaster A.-K."/>
            <person name="Ovreas L."/>
            <person name="Rohde M."/>
            <person name="Galperin M.Y."/>
            <person name="Jogler C."/>
        </authorList>
    </citation>
    <scope>NUCLEOTIDE SEQUENCE [LARGE SCALE GENOMIC DNA]</scope>
    <source>
        <strain evidence="6 7">Pla175</strain>
    </source>
</reference>
<accession>A0A518DGK2</accession>
<dbReference type="AlphaFoldDB" id="A0A518DGK2"/>
<evidence type="ECO:0000256" key="2">
    <source>
        <dbReference type="ARBA" id="ARBA00022741"/>
    </source>
</evidence>
<dbReference type="GO" id="GO:0005524">
    <property type="term" value="F:ATP binding"/>
    <property type="evidence" value="ECO:0007669"/>
    <property type="project" value="UniProtKB-UniRule"/>
</dbReference>
<dbReference type="PANTHER" id="PTHR21621">
    <property type="entry name" value="RIBOSOMAL PROTEIN S6 MODIFICATION PROTEIN"/>
    <property type="match status" value="1"/>
</dbReference>
<evidence type="ECO:0000313" key="7">
    <source>
        <dbReference type="Proteomes" id="UP000317429"/>
    </source>
</evidence>
<dbReference type="EMBL" id="CP036291">
    <property type="protein sequence ID" value="QDU90610.1"/>
    <property type="molecule type" value="Genomic_DNA"/>
</dbReference>
<dbReference type="GO" id="GO:0009432">
    <property type="term" value="P:SOS response"/>
    <property type="evidence" value="ECO:0007669"/>
    <property type="project" value="TreeGrafter"/>
</dbReference>
<gene>
    <name evidence="6" type="primary">lysX</name>
    <name evidence="6" type="ORF">Pla175_40190</name>
</gene>
<proteinExistence type="predicted"/>
<dbReference type="InterPro" id="IPR013651">
    <property type="entry name" value="ATP-grasp_RimK-type"/>
</dbReference>
<organism evidence="6 7">
    <name type="scientific">Pirellulimonas nuda</name>
    <dbReference type="NCBI Taxonomy" id="2528009"/>
    <lineage>
        <taxon>Bacteria</taxon>
        <taxon>Pseudomonadati</taxon>
        <taxon>Planctomycetota</taxon>
        <taxon>Planctomycetia</taxon>
        <taxon>Pirellulales</taxon>
        <taxon>Lacipirellulaceae</taxon>
        <taxon>Pirellulimonas</taxon>
    </lineage>
</organism>
<dbReference type="EC" id="6.3.2.-" evidence="6"/>
<dbReference type="Gene3D" id="3.40.50.20">
    <property type="match status" value="1"/>
</dbReference>
<evidence type="ECO:0000256" key="1">
    <source>
        <dbReference type="ARBA" id="ARBA00022723"/>
    </source>
</evidence>
<dbReference type="Gene3D" id="3.30.1490.20">
    <property type="entry name" value="ATP-grasp fold, A domain"/>
    <property type="match status" value="1"/>
</dbReference>
<dbReference type="RefSeq" id="WP_145289458.1">
    <property type="nucleotide sequence ID" value="NZ_CP036291.1"/>
</dbReference>
<dbReference type="Pfam" id="PF08443">
    <property type="entry name" value="RimK"/>
    <property type="match status" value="1"/>
</dbReference>
<dbReference type="GO" id="GO:0046872">
    <property type="term" value="F:metal ion binding"/>
    <property type="evidence" value="ECO:0007669"/>
    <property type="project" value="UniProtKB-KW"/>
</dbReference>
<keyword evidence="6" id="KW-0436">Ligase</keyword>
<keyword evidence="3 4" id="KW-0067">ATP-binding</keyword>
<keyword evidence="2 4" id="KW-0547">Nucleotide-binding</keyword>
<dbReference type="Gene3D" id="3.30.470.20">
    <property type="entry name" value="ATP-grasp fold, B domain"/>
    <property type="match status" value="1"/>
</dbReference>
<keyword evidence="1" id="KW-0479">Metal-binding</keyword>
<protein>
    <submittedName>
        <fullName evidence="6">Alpha-aminoadipate--LysW ligase LysX</fullName>
        <ecNumber evidence="6">6.3.2.-</ecNumber>
    </submittedName>
</protein>
<dbReference type="GO" id="GO:0018169">
    <property type="term" value="F:ribosomal S6-glutamic acid ligase activity"/>
    <property type="evidence" value="ECO:0007669"/>
    <property type="project" value="TreeGrafter"/>
</dbReference>
<sequence length="291" mass="31239">MRLVVLGSPNSWYFADLQRAAAGRHTLTAAPFSTLTSGVVDGRRRVASGGCCLNDVDGVLVRTMPPGSLEQVVFRMDALGQLEQEGIAVLNTPRAIECAVDKYLATCRLAAAGLDTPETYACQTADQAMEAFDRLGRDAVLKPVFGGEGRGVTRLTDADLACRAFSMLQQLGGVIYLQRFVPHRGEDLRLLVLGERVLGMRRRNPADWRTNISRGATAGPLEVTPELAQLARRAAACVGASLAGVDLLPGVDGRLYALEVNAVPGWRALVQVTGVDVAREVLALLEQMARR</sequence>
<evidence type="ECO:0000256" key="3">
    <source>
        <dbReference type="ARBA" id="ARBA00022840"/>
    </source>
</evidence>
<feature type="domain" description="ATP-grasp" evidence="5">
    <location>
        <begin position="106"/>
        <end position="286"/>
    </location>
</feature>